<dbReference type="Proteomes" id="UP000039324">
    <property type="component" value="Unassembled WGS sequence"/>
</dbReference>
<evidence type="ECO:0000313" key="2">
    <source>
        <dbReference type="EMBL" id="CEO99379.1"/>
    </source>
</evidence>
<keyword evidence="1" id="KW-0812">Transmembrane</keyword>
<protein>
    <submittedName>
        <fullName evidence="2">Uncharacterized protein</fullName>
    </submittedName>
</protein>
<feature type="non-terminal residue" evidence="2">
    <location>
        <position position="1"/>
    </location>
</feature>
<proteinExistence type="predicted"/>
<reference evidence="2 3" key="1">
    <citation type="submission" date="2015-02" db="EMBL/GenBank/DDBJ databases">
        <authorList>
            <person name="Chooi Y.-H."/>
        </authorList>
    </citation>
    <scope>NUCLEOTIDE SEQUENCE [LARGE SCALE GENOMIC DNA]</scope>
    <source>
        <strain evidence="2">E3</strain>
    </source>
</reference>
<organism evidence="2 3">
    <name type="scientific">Plasmodiophora brassicae</name>
    <name type="common">Clubroot disease agent</name>
    <dbReference type="NCBI Taxonomy" id="37360"/>
    <lineage>
        <taxon>Eukaryota</taxon>
        <taxon>Sar</taxon>
        <taxon>Rhizaria</taxon>
        <taxon>Endomyxa</taxon>
        <taxon>Phytomyxea</taxon>
        <taxon>Plasmodiophorida</taxon>
        <taxon>Plasmodiophoridae</taxon>
        <taxon>Plasmodiophora</taxon>
    </lineage>
</organism>
<gene>
    <name evidence="2" type="ORF">PBRA_001285</name>
</gene>
<keyword evidence="1" id="KW-1133">Transmembrane helix</keyword>
<keyword evidence="1" id="KW-0472">Membrane</keyword>
<keyword evidence="3" id="KW-1185">Reference proteome</keyword>
<name>A0A0G4IW70_PLABS</name>
<sequence length="329" mass="37161">LFVRWETGRSFRPAFSWFRRRCSYVDWFTRHLILISLHLSGLIVVQCERVRKQPVPSGYNGISSADAIPEHLTTAGRFVSIMNQTAFIVACIGLAVIVAAKEAATDNDQIRSFVVDVYKAIDADSKIKDLTVSGTITGKEVMDFIGSAILTKDDVKKGLEFETRKKEYMKELADGKRPDNAVTKAAAHRVVALILASIQSMWKWQTKNEKSLLRKMVYDNEDMFMTQVWIEKKTNSGSKIFQDVQKFSLSLELNRGIKDATKKVLGNKAKYLLWWQIMILAFCVIIAIVLVIVLVRGCRKYKSDKTEPTPVVVVQKTPSVETAEVGTQM</sequence>
<evidence type="ECO:0000256" key="1">
    <source>
        <dbReference type="SAM" id="Phobius"/>
    </source>
</evidence>
<feature type="transmembrane region" description="Helical" evidence="1">
    <location>
        <begin position="273"/>
        <end position="295"/>
    </location>
</feature>
<dbReference type="AlphaFoldDB" id="A0A0G4IW70"/>
<dbReference type="EMBL" id="CDSF01000090">
    <property type="protein sequence ID" value="CEO99379.1"/>
    <property type="molecule type" value="Genomic_DNA"/>
</dbReference>
<accession>A0A0G4IW70</accession>
<evidence type="ECO:0000313" key="3">
    <source>
        <dbReference type="Proteomes" id="UP000039324"/>
    </source>
</evidence>